<protein>
    <submittedName>
        <fullName evidence="2">Uncharacterized protein</fullName>
    </submittedName>
</protein>
<evidence type="ECO:0000313" key="2">
    <source>
        <dbReference type="EMBL" id="MEA5140273.1"/>
    </source>
</evidence>
<dbReference type="Proteomes" id="UP001302949">
    <property type="component" value="Unassembled WGS sequence"/>
</dbReference>
<comment type="caution">
    <text evidence="2">The sequence shown here is derived from an EMBL/GenBank/DDBJ whole genome shotgun (WGS) entry which is preliminary data.</text>
</comment>
<keyword evidence="1" id="KW-0732">Signal</keyword>
<feature type="chain" id="PRO_5045608416" evidence="1">
    <location>
        <begin position="24"/>
        <end position="307"/>
    </location>
</feature>
<feature type="signal peptide" evidence="1">
    <location>
        <begin position="1"/>
        <end position="23"/>
    </location>
</feature>
<dbReference type="RefSeq" id="WP_323297427.1">
    <property type="nucleotide sequence ID" value="NZ_JAYFUM010000016.1"/>
</dbReference>
<name>A0ABU5QC21_9BACT</name>
<reference evidence="2 3" key="1">
    <citation type="submission" date="2023-12" db="EMBL/GenBank/DDBJ databases">
        <title>Novel species of the genus Arcicella isolated from rivers.</title>
        <authorList>
            <person name="Lu H."/>
        </authorList>
    </citation>
    <scope>NUCLEOTIDE SEQUENCE [LARGE SCALE GENOMIC DNA]</scope>
    <source>
        <strain evidence="2 3">KCTC 23307</strain>
    </source>
</reference>
<sequence length="307" mass="34337">MMKSLQKLYFICLLLISSTTIFAQTPQDGLMMGDKKLCAVVQYDTESWSQYWEGDRLRKNQNIGTFTSNSASVMAAYGVTSKFNIIASLPYISTSSTSGTMTGLSGLQDVSLAFKYRFLLYHKFRMFGVVGVSTPVTDYVPDFLPYSIGLHSKTASARLIAHQLLPLGIHITAQAGYIARDKIHVDRTNYYTGNEIQYSHEMAVPDQVSTSLRIGVNKKEVLAEAFIDNIRCTTGTDIRRYDTPLPANKMDWTRIGLFVTWHTPIKNFSVNGHFAKVIAGRNVGKVDAAFGGQLQYIFDFSKKKSQK</sequence>
<keyword evidence="3" id="KW-1185">Reference proteome</keyword>
<organism evidence="2 3">
    <name type="scientific">Arcicella rigui</name>
    <dbReference type="NCBI Taxonomy" id="797020"/>
    <lineage>
        <taxon>Bacteria</taxon>
        <taxon>Pseudomonadati</taxon>
        <taxon>Bacteroidota</taxon>
        <taxon>Cytophagia</taxon>
        <taxon>Cytophagales</taxon>
        <taxon>Flectobacillaceae</taxon>
        <taxon>Arcicella</taxon>
    </lineage>
</organism>
<evidence type="ECO:0000313" key="3">
    <source>
        <dbReference type="Proteomes" id="UP001302949"/>
    </source>
</evidence>
<accession>A0ABU5QC21</accession>
<proteinExistence type="predicted"/>
<gene>
    <name evidence="2" type="ORF">VB248_14070</name>
</gene>
<evidence type="ECO:0000256" key="1">
    <source>
        <dbReference type="SAM" id="SignalP"/>
    </source>
</evidence>
<dbReference type="EMBL" id="JAYFUM010000016">
    <property type="protein sequence ID" value="MEA5140273.1"/>
    <property type="molecule type" value="Genomic_DNA"/>
</dbReference>